<comment type="similarity">
    <text evidence="5">Belongs to the bacterial solute-binding protein PotD/PotF family.</text>
</comment>
<dbReference type="CDD" id="cd13659">
    <property type="entry name" value="PBP2_PotF"/>
    <property type="match status" value="1"/>
</dbReference>
<dbReference type="PRINTS" id="PR00909">
    <property type="entry name" value="SPERMDNBNDNG"/>
</dbReference>
<keyword evidence="2 5" id="KW-0813">Transport</keyword>
<dbReference type="Gene3D" id="3.40.190.10">
    <property type="entry name" value="Periplasmic binding protein-like II"/>
    <property type="match status" value="2"/>
</dbReference>
<evidence type="ECO:0000313" key="9">
    <source>
        <dbReference type="Proteomes" id="UP000305760"/>
    </source>
</evidence>
<dbReference type="AlphaFoldDB" id="A0A5C4RV44"/>
<keyword evidence="9" id="KW-1185">Reference proteome</keyword>
<comment type="caution">
    <text evidence="8">The sequence shown here is derived from an EMBL/GenBank/DDBJ whole genome shotgun (WGS) entry which is preliminary data.</text>
</comment>
<comment type="function">
    <text evidence="5">Required for the activity of the bacterial periplasmic transport system of putrescine.</text>
</comment>
<evidence type="ECO:0000313" key="8">
    <source>
        <dbReference type="EMBL" id="TNJ35050.1"/>
    </source>
</evidence>
<evidence type="ECO:0000256" key="1">
    <source>
        <dbReference type="ARBA" id="ARBA00004418"/>
    </source>
</evidence>
<evidence type="ECO:0000256" key="2">
    <source>
        <dbReference type="ARBA" id="ARBA00022448"/>
    </source>
</evidence>
<dbReference type="SUPFAM" id="SSF53850">
    <property type="entry name" value="Periplasmic binding protein-like II"/>
    <property type="match status" value="1"/>
</dbReference>
<organism evidence="8 9">
    <name type="scientific">Arenimonas terrae</name>
    <dbReference type="NCBI Taxonomy" id="2546226"/>
    <lineage>
        <taxon>Bacteria</taxon>
        <taxon>Pseudomonadati</taxon>
        <taxon>Pseudomonadota</taxon>
        <taxon>Gammaproteobacteria</taxon>
        <taxon>Lysobacterales</taxon>
        <taxon>Lysobacteraceae</taxon>
        <taxon>Arenimonas</taxon>
    </lineage>
</organism>
<evidence type="ECO:0000256" key="5">
    <source>
        <dbReference type="PIRNR" id="PIRNR019574"/>
    </source>
</evidence>
<keyword evidence="3 7" id="KW-0732">Signal</keyword>
<gene>
    <name evidence="8" type="ORF">E1B00_04545</name>
</gene>
<dbReference type="EMBL" id="SMDR01000001">
    <property type="protein sequence ID" value="TNJ35050.1"/>
    <property type="molecule type" value="Genomic_DNA"/>
</dbReference>
<evidence type="ECO:0000256" key="4">
    <source>
        <dbReference type="ARBA" id="ARBA00022764"/>
    </source>
</evidence>
<feature type="chain" id="PRO_5022716255" description="Putrescine-binding periplasmic protein" evidence="7">
    <location>
        <begin position="29"/>
        <end position="386"/>
    </location>
</feature>
<keyword evidence="4 5" id="KW-0574">Periplasm</keyword>
<feature type="binding site" evidence="6">
    <location>
        <begin position="199"/>
        <end position="202"/>
    </location>
    <ligand>
        <name>spermidine</name>
        <dbReference type="ChEBI" id="CHEBI:57834"/>
    </ligand>
</feature>
<evidence type="ECO:0000256" key="7">
    <source>
        <dbReference type="SAM" id="SignalP"/>
    </source>
</evidence>
<dbReference type="InterPro" id="IPR001188">
    <property type="entry name" value="Sperm_putr-bd"/>
</dbReference>
<feature type="signal peptide" evidence="7">
    <location>
        <begin position="1"/>
        <end position="28"/>
    </location>
</feature>
<dbReference type="GO" id="GO:0015846">
    <property type="term" value="P:polyamine transport"/>
    <property type="evidence" value="ECO:0007669"/>
    <property type="project" value="InterPro"/>
</dbReference>
<protein>
    <recommendedName>
        <fullName evidence="5">Putrescine-binding periplasmic protein</fullName>
    </recommendedName>
</protein>
<evidence type="ECO:0000256" key="3">
    <source>
        <dbReference type="ARBA" id="ARBA00022729"/>
    </source>
</evidence>
<dbReference type="GO" id="GO:0019808">
    <property type="term" value="F:polyamine binding"/>
    <property type="evidence" value="ECO:0007669"/>
    <property type="project" value="InterPro"/>
</dbReference>
<dbReference type="RefSeq" id="WP_139446143.1">
    <property type="nucleotide sequence ID" value="NZ_SMDR01000001.1"/>
</dbReference>
<reference evidence="8 9" key="1">
    <citation type="submission" date="2019-03" db="EMBL/GenBank/DDBJ databases">
        <title>Arenimonas daejeonensis sp. nov., isolated from compost.</title>
        <authorList>
            <person name="Jeon C.O."/>
        </authorList>
    </citation>
    <scope>NUCLEOTIDE SEQUENCE [LARGE SCALE GENOMIC DNA]</scope>
    <source>
        <strain evidence="8 9">R29</strain>
    </source>
</reference>
<comment type="subcellular location">
    <subcellularLocation>
        <location evidence="1 5">Periplasm</location>
    </subcellularLocation>
</comment>
<dbReference type="InterPro" id="IPR006059">
    <property type="entry name" value="SBP"/>
</dbReference>
<dbReference type="PANTHER" id="PTHR30222:SF12">
    <property type="entry name" value="NORSPERMIDINE SENSOR"/>
    <property type="match status" value="1"/>
</dbReference>
<sequence length="386" mass="41186">MSPTTTLRASLLATALLLAACGGSPEPAGDPSGDTTAPPAAAGEEKVVYVYNWSDYIAEDTLANFEKATGIKVVYDVYDGNEILETKLMTGASGYDVVFPSARPFAQRHIVAGVYAPLDKAKLTNLGNLDADLLKSLEDVDPGNSHTLPYMWGTTGLGINVAKVKEALGEDVALDSWALLFDPANAEKLAACGIAVLDDEQEAFAAALIHAGRDPNATGGDETQAVVDAYARIRPHIRYFHSSKYIDDLANGDVCLAMGYSGDVFMAGDRAEEAENGMEIRYIIPKEGALRWVDLIAIPKDSKHPDNAHAFINFLLQPDVAAGITNYVAYGSPNTAATALVDPEISGDPAIYPPAEVMAKLVDPATFPPEVTRERVRAWTTIKTGR</sequence>
<dbReference type="GO" id="GO:0042597">
    <property type="term" value="C:periplasmic space"/>
    <property type="evidence" value="ECO:0007669"/>
    <property type="project" value="UniProtKB-SubCell"/>
</dbReference>
<dbReference type="PIRSF" id="PIRSF019574">
    <property type="entry name" value="Periplasmic_polyamine_BP"/>
    <property type="match status" value="1"/>
</dbReference>
<dbReference type="OrthoDB" id="9769319at2"/>
<dbReference type="Pfam" id="PF13416">
    <property type="entry name" value="SBP_bac_8"/>
    <property type="match status" value="1"/>
</dbReference>
<proteinExistence type="inferred from homology"/>
<dbReference type="Proteomes" id="UP000305760">
    <property type="component" value="Unassembled WGS sequence"/>
</dbReference>
<dbReference type="PANTHER" id="PTHR30222">
    <property type="entry name" value="SPERMIDINE/PUTRESCINE-BINDING PERIPLASMIC PROTEIN"/>
    <property type="match status" value="1"/>
</dbReference>
<evidence type="ECO:0000256" key="6">
    <source>
        <dbReference type="PIRSR" id="PIRSR019574-1"/>
    </source>
</evidence>
<name>A0A5C4RV44_9GAMM</name>
<accession>A0A5C4RV44</accession>